<feature type="transmembrane region" description="Helical" evidence="5">
    <location>
        <begin position="57"/>
        <end position="75"/>
    </location>
</feature>
<dbReference type="PROSITE" id="PS50850">
    <property type="entry name" value="MFS"/>
    <property type="match status" value="1"/>
</dbReference>
<evidence type="ECO:0000256" key="2">
    <source>
        <dbReference type="ARBA" id="ARBA00022692"/>
    </source>
</evidence>
<dbReference type="EMBL" id="MRBO01000183">
    <property type="protein sequence ID" value="KAB2586479.1"/>
    <property type="molecule type" value="Genomic_DNA"/>
</dbReference>
<dbReference type="PANTHER" id="PTHR42718:SF39">
    <property type="entry name" value="ACTINORHODIN TRANSPORTER-RELATED"/>
    <property type="match status" value="1"/>
</dbReference>
<accession>A0A5N5E7M4</accession>
<keyword evidence="4 5" id="KW-0472">Membrane</keyword>
<feature type="transmembrane region" description="Helical" evidence="5">
    <location>
        <begin position="443"/>
        <end position="467"/>
    </location>
</feature>
<gene>
    <name evidence="7" type="ORF">BS297_05045</name>
</gene>
<feature type="transmembrane region" description="Helical" evidence="5">
    <location>
        <begin position="179"/>
        <end position="199"/>
    </location>
</feature>
<feature type="transmembrane region" description="Helical" evidence="5">
    <location>
        <begin position="146"/>
        <end position="167"/>
    </location>
</feature>
<dbReference type="InterPro" id="IPR020846">
    <property type="entry name" value="MFS_dom"/>
</dbReference>
<name>A0A5N5E7M4_RHOER</name>
<dbReference type="InterPro" id="IPR036259">
    <property type="entry name" value="MFS_trans_sf"/>
</dbReference>
<dbReference type="Proteomes" id="UP000325576">
    <property type="component" value="Unassembled WGS sequence"/>
</dbReference>
<dbReference type="Gene3D" id="1.20.1250.20">
    <property type="entry name" value="MFS general substrate transporter like domains"/>
    <property type="match status" value="1"/>
</dbReference>
<dbReference type="Gene3D" id="1.20.1720.10">
    <property type="entry name" value="Multidrug resistance protein D"/>
    <property type="match status" value="1"/>
</dbReference>
<evidence type="ECO:0000256" key="4">
    <source>
        <dbReference type="ARBA" id="ARBA00023136"/>
    </source>
</evidence>
<feature type="transmembrane region" description="Helical" evidence="5">
    <location>
        <begin position="236"/>
        <end position="256"/>
    </location>
</feature>
<sequence>MSHTVTAAAESTKLDSAVRWEIIVCVAAGFTTLLDSAVLGIGVPSIRASLGASTSEVQWILASYSLTFGLALVPAGRLGDVVGRRRLFLAGLSIFAVMGILGACASDPSMIVLARLGQGIGAGTISSQVLGIITDRVSGKARAKALGAYSTAGGLAGVSGPILGGVLLKYSDADFGWRLLLVLNVPFAVITLILAFRFLRRDRTTRSGASIDPVGLCLLATTTGLLLWPIVTRTSVTVAAAFLIGAFGAAVAFWFWERRYAERGGTPVLLPSLIASRGFRLGTTVALFWFGSILAVNAVLSLYLIEGLGFAPLSAALIMTGSSLAMALTSAFGWRLVARFGRSAVVFAIVREILVILGYIAAVNLIPREHLIPVLVVLAVLSGVASGLVDAPNRVLTLEYAPPGANGVAAGFLQLSQRLSATISLAAVSGLYLGVLGSSPDGYGRAFGIALAVCVVMLTLSLAGAVADRRRRRT</sequence>
<evidence type="ECO:0000256" key="3">
    <source>
        <dbReference type="ARBA" id="ARBA00022989"/>
    </source>
</evidence>
<feature type="transmembrane region" description="Helical" evidence="5">
    <location>
        <begin position="112"/>
        <end position="134"/>
    </location>
</feature>
<keyword evidence="2 5" id="KW-0812">Transmembrane</keyword>
<keyword evidence="3 5" id="KW-1133">Transmembrane helix</keyword>
<feature type="transmembrane region" description="Helical" evidence="5">
    <location>
        <begin position="371"/>
        <end position="389"/>
    </location>
</feature>
<evidence type="ECO:0000256" key="5">
    <source>
        <dbReference type="SAM" id="Phobius"/>
    </source>
</evidence>
<feature type="transmembrane region" description="Helical" evidence="5">
    <location>
        <begin position="87"/>
        <end position="106"/>
    </location>
</feature>
<reference evidence="7 8" key="1">
    <citation type="journal article" date="2017" name="Poromechanics V (2013)">
        <title>Genomic Characterization of the Arsenic-Tolerant Actinobacterium, &lt;i&gt;Rhodococcus erythropolis&lt;/i&gt; S43.</title>
        <authorList>
            <person name="Retamal-Morales G."/>
            <person name="Mehnert M."/>
            <person name="Schwabe R."/>
            <person name="Tischler D."/>
            <person name="Schloemann M."/>
            <person name="Levican G.J."/>
        </authorList>
    </citation>
    <scope>NUCLEOTIDE SEQUENCE [LARGE SCALE GENOMIC DNA]</scope>
    <source>
        <strain evidence="7 8">S43</strain>
    </source>
</reference>
<feature type="transmembrane region" description="Helical" evidence="5">
    <location>
        <begin position="419"/>
        <end position="437"/>
    </location>
</feature>
<dbReference type="GO" id="GO:0022857">
    <property type="term" value="F:transmembrane transporter activity"/>
    <property type="evidence" value="ECO:0007669"/>
    <property type="project" value="InterPro"/>
</dbReference>
<feature type="transmembrane region" description="Helical" evidence="5">
    <location>
        <begin position="344"/>
        <end position="365"/>
    </location>
</feature>
<dbReference type="CDD" id="cd17321">
    <property type="entry name" value="MFS_MMR_MDR_like"/>
    <property type="match status" value="1"/>
</dbReference>
<comment type="caution">
    <text evidence="7">The sequence shown here is derived from an EMBL/GenBank/DDBJ whole genome shotgun (WGS) entry which is preliminary data.</text>
</comment>
<protein>
    <submittedName>
        <fullName evidence="7">MFS transporter</fullName>
    </submittedName>
</protein>
<proteinExistence type="predicted"/>
<feature type="transmembrane region" description="Helical" evidence="5">
    <location>
        <begin position="211"/>
        <end position="230"/>
    </location>
</feature>
<comment type="subcellular location">
    <subcellularLocation>
        <location evidence="1">Cell membrane</location>
        <topology evidence="1">Multi-pass membrane protein</topology>
    </subcellularLocation>
</comment>
<feature type="transmembrane region" description="Helical" evidence="5">
    <location>
        <begin position="22"/>
        <end position="45"/>
    </location>
</feature>
<evidence type="ECO:0000313" key="8">
    <source>
        <dbReference type="Proteomes" id="UP000325576"/>
    </source>
</evidence>
<evidence type="ECO:0000313" key="7">
    <source>
        <dbReference type="EMBL" id="KAB2586479.1"/>
    </source>
</evidence>
<dbReference type="SUPFAM" id="SSF103473">
    <property type="entry name" value="MFS general substrate transporter"/>
    <property type="match status" value="1"/>
</dbReference>
<dbReference type="GO" id="GO:0005886">
    <property type="term" value="C:plasma membrane"/>
    <property type="evidence" value="ECO:0007669"/>
    <property type="project" value="UniProtKB-SubCell"/>
</dbReference>
<feature type="transmembrane region" description="Helical" evidence="5">
    <location>
        <begin position="286"/>
        <end position="305"/>
    </location>
</feature>
<dbReference type="AlphaFoldDB" id="A0A5N5E7M4"/>
<feature type="domain" description="Major facilitator superfamily (MFS) profile" evidence="6">
    <location>
        <begin position="21"/>
        <end position="469"/>
    </location>
</feature>
<organism evidence="7 8">
    <name type="scientific">Rhodococcus erythropolis</name>
    <name type="common">Arthrobacter picolinophilus</name>
    <dbReference type="NCBI Taxonomy" id="1833"/>
    <lineage>
        <taxon>Bacteria</taxon>
        <taxon>Bacillati</taxon>
        <taxon>Actinomycetota</taxon>
        <taxon>Actinomycetes</taxon>
        <taxon>Mycobacteriales</taxon>
        <taxon>Nocardiaceae</taxon>
        <taxon>Rhodococcus</taxon>
        <taxon>Rhodococcus erythropolis group</taxon>
    </lineage>
</organism>
<evidence type="ECO:0000259" key="6">
    <source>
        <dbReference type="PROSITE" id="PS50850"/>
    </source>
</evidence>
<evidence type="ECO:0000256" key="1">
    <source>
        <dbReference type="ARBA" id="ARBA00004651"/>
    </source>
</evidence>
<dbReference type="Pfam" id="PF07690">
    <property type="entry name" value="MFS_1"/>
    <property type="match status" value="1"/>
</dbReference>
<dbReference type="PANTHER" id="PTHR42718">
    <property type="entry name" value="MAJOR FACILITATOR SUPERFAMILY MULTIDRUG TRANSPORTER MFSC"/>
    <property type="match status" value="1"/>
</dbReference>
<dbReference type="InterPro" id="IPR011701">
    <property type="entry name" value="MFS"/>
</dbReference>
<feature type="transmembrane region" description="Helical" evidence="5">
    <location>
        <begin position="311"/>
        <end position="332"/>
    </location>
</feature>